<keyword evidence="1" id="KW-0238">DNA-binding</keyword>
<feature type="compositionally biased region" description="Polar residues" evidence="3">
    <location>
        <begin position="33"/>
        <end position="58"/>
    </location>
</feature>
<dbReference type="Gene3D" id="1.10.443.10">
    <property type="entry name" value="Intergrase catalytic core"/>
    <property type="match status" value="1"/>
</dbReference>
<evidence type="ECO:0008006" key="6">
    <source>
        <dbReference type="Google" id="ProtNLM"/>
    </source>
</evidence>
<keyword evidence="2" id="KW-0233">DNA recombination</keyword>
<organism evidence="4 5">
    <name type="scientific">Magallana gigas</name>
    <name type="common">Pacific oyster</name>
    <name type="synonym">Crassostrea gigas</name>
    <dbReference type="NCBI Taxonomy" id="29159"/>
    <lineage>
        <taxon>Eukaryota</taxon>
        <taxon>Metazoa</taxon>
        <taxon>Spiralia</taxon>
        <taxon>Lophotrochozoa</taxon>
        <taxon>Mollusca</taxon>
        <taxon>Bivalvia</taxon>
        <taxon>Autobranchia</taxon>
        <taxon>Pteriomorphia</taxon>
        <taxon>Ostreida</taxon>
        <taxon>Ostreoidea</taxon>
        <taxon>Ostreidae</taxon>
        <taxon>Magallana</taxon>
    </lineage>
</organism>
<dbReference type="PANTHER" id="PTHR34605:SF3">
    <property type="entry name" value="P CELL-TYPE AGGLUTINATION PROTEIN MAP4-LIKE-RELATED"/>
    <property type="match status" value="1"/>
</dbReference>
<dbReference type="InterPro" id="IPR011010">
    <property type="entry name" value="DNA_brk_join_enz"/>
</dbReference>
<dbReference type="AlphaFoldDB" id="A0A8W8P6H9"/>
<feature type="region of interest" description="Disordered" evidence="3">
    <location>
        <begin position="1"/>
        <end position="90"/>
    </location>
</feature>
<dbReference type="SUPFAM" id="SSF47823">
    <property type="entry name" value="lambda integrase-like, N-terminal domain"/>
    <property type="match status" value="1"/>
</dbReference>
<evidence type="ECO:0000256" key="3">
    <source>
        <dbReference type="SAM" id="MobiDB-lite"/>
    </source>
</evidence>
<dbReference type="PANTHER" id="PTHR34605">
    <property type="entry name" value="PHAGE_INTEGRASE DOMAIN-CONTAINING PROTEIN"/>
    <property type="match status" value="1"/>
</dbReference>
<proteinExistence type="predicted"/>
<sequence length="492" mass="54820">MPKTKSRPARPAPTERTSRRPRLHAAARDEPQSVVQAATPQARSSPVEQSAPQATTTSVCTIPVTEPPVPTVGQIQGTGSSSRPATPTHTNILPQRALEDEMNRLLMSSLASNTTKAYAVGLQAFDQFRLNQQLSILWPPPSNHILMFIAHLSIQGCKQTTARAYTSAIAFKCKVLGNGDPTKHFLVGKVLEGMKRQNNNRDVRMPITLEILNQILHKLPVVCQDTYETSLFSAAFTLAYYAFLRVGELALSKGPLFCHYSGQPLTRYQLSSVLAKALQVLGINSKYYKSHSFRIGAATMLAQQGLSEQAIQASGRWHSQAYRSYIRIGGTNLSIPNANIWWQGYSGMKLLDLVPKLKYLKGLKLQSPPHIIVVHCGANNVGKTRFDRLLTMVHDILSQCKTLFPKTKFVWSSTLPRITWRYSTNTKAMNQTRTRVDRQAIKTMVSLGGAYIKHPQIKIRHTIPNFFIVTVPTYPSWGTTFFSTIYKGLLNT</sequence>
<dbReference type="SUPFAM" id="SSF52266">
    <property type="entry name" value="SGNH hydrolase"/>
    <property type="match status" value="1"/>
</dbReference>
<dbReference type="InterPro" id="IPR052925">
    <property type="entry name" value="Phage_Integrase-like_Recomb"/>
</dbReference>
<evidence type="ECO:0000256" key="2">
    <source>
        <dbReference type="ARBA" id="ARBA00023172"/>
    </source>
</evidence>
<dbReference type="InterPro" id="IPR010998">
    <property type="entry name" value="Integrase_recombinase_N"/>
</dbReference>
<keyword evidence="5" id="KW-1185">Reference proteome</keyword>
<evidence type="ECO:0000313" key="5">
    <source>
        <dbReference type="Proteomes" id="UP000005408"/>
    </source>
</evidence>
<name>A0A8W8P6H9_MAGGI</name>
<evidence type="ECO:0000256" key="1">
    <source>
        <dbReference type="ARBA" id="ARBA00023125"/>
    </source>
</evidence>
<dbReference type="GO" id="GO:0003677">
    <property type="term" value="F:DNA binding"/>
    <property type="evidence" value="ECO:0007669"/>
    <property type="project" value="UniProtKB-KW"/>
</dbReference>
<dbReference type="InterPro" id="IPR013762">
    <property type="entry name" value="Integrase-like_cat_sf"/>
</dbReference>
<dbReference type="EnsemblMetazoa" id="G9579.1">
    <property type="protein sequence ID" value="G9579.1:cds"/>
    <property type="gene ID" value="G9579"/>
</dbReference>
<feature type="compositionally biased region" description="Polar residues" evidence="3">
    <location>
        <begin position="73"/>
        <end position="90"/>
    </location>
</feature>
<accession>A0A8W8P6H9</accession>
<protein>
    <recommendedName>
        <fullName evidence="6">Tyr recombinase domain-containing protein</fullName>
    </recommendedName>
</protein>
<dbReference type="Gene3D" id="1.10.150.130">
    <property type="match status" value="1"/>
</dbReference>
<reference evidence="4" key="1">
    <citation type="submission" date="2022-08" db="UniProtKB">
        <authorList>
            <consortium name="EnsemblMetazoa"/>
        </authorList>
    </citation>
    <scope>IDENTIFICATION</scope>
    <source>
        <strain evidence="4">05x7-T-G4-1.051#20</strain>
    </source>
</reference>
<evidence type="ECO:0000313" key="4">
    <source>
        <dbReference type="EnsemblMetazoa" id="G9579.1:cds"/>
    </source>
</evidence>
<dbReference type="Proteomes" id="UP000005408">
    <property type="component" value="Unassembled WGS sequence"/>
</dbReference>
<dbReference type="GO" id="GO:0015074">
    <property type="term" value="P:DNA integration"/>
    <property type="evidence" value="ECO:0007669"/>
    <property type="project" value="InterPro"/>
</dbReference>
<dbReference type="GO" id="GO:0006310">
    <property type="term" value="P:DNA recombination"/>
    <property type="evidence" value="ECO:0007669"/>
    <property type="project" value="UniProtKB-KW"/>
</dbReference>
<dbReference type="SUPFAM" id="SSF56349">
    <property type="entry name" value="DNA breaking-rejoining enzymes"/>
    <property type="match status" value="1"/>
</dbReference>